<sequence>MEEIYEKIASKQNELILYLEITNRPIDKVAKHVAAYLNIDPLKLLFTTAHPTSGTPECVIKGKNTRTLSEILENTANFLYYETLDISIMDLETKMIFKVFWLGKTVKEKEMLEVYLPRESIVNDVYEEISKKLNLTIPNSRIRLYDVMSCKILNEYEYNDPIDKIQEHFTTLYAEEIPKEEIELGANDRIVQVHHFTKELLRLHGIPFKFVIKAGELFTATKLRLQTRLGMNEKDFSKVKIAIIQAVSYTKPHYIDDDGFILSDYKWISGERLGLDYVDTQDVSKE</sequence>
<dbReference type="Proteomes" id="UP000789405">
    <property type="component" value="Unassembled WGS sequence"/>
</dbReference>
<dbReference type="Pfam" id="PF14533">
    <property type="entry name" value="USP7_C2"/>
    <property type="match status" value="1"/>
</dbReference>
<comment type="catalytic activity">
    <reaction evidence="1">
        <text>Thiol-dependent hydrolysis of ester, thioester, amide, peptide and isopeptide bonds formed by the C-terminal Gly of ubiquitin (a 76-residue protein attached to proteins as an intracellular targeting signal).</text>
        <dbReference type="EC" id="3.4.19.12"/>
    </reaction>
</comment>
<proteinExistence type="inferred from homology"/>
<evidence type="ECO:0000256" key="2">
    <source>
        <dbReference type="ARBA" id="ARBA00009085"/>
    </source>
</evidence>
<dbReference type="InterPro" id="IPR024729">
    <property type="entry name" value="USP7_ICP0-binding_dom"/>
</dbReference>
<evidence type="ECO:0000259" key="8">
    <source>
        <dbReference type="Pfam" id="PF12436"/>
    </source>
</evidence>
<dbReference type="GO" id="GO:0004843">
    <property type="term" value="F:cysteine-type deubiquitinase activity"/>
    <property type="evidence" value="ECO:0007669"/>
    <property type="project" value="UniProtKB-EC"/>
</dbReference>
<feature type="domain" description="Ubiquitin carboxyl-terminal hydrolase 7 ICP0-binding" evidence="8">
    <location>
        <begin position="27"/>
        <end position="72"/>
    </location>
</feature>
<evidence type="ECO:0000256" key="7">
    <source>
        <dbReference type="ARBA" id="ARBA00022807"/>
    </source>
</evidence>
<evidence type="ECO:0000313" key="11">
    <source>
        <dbReference type="Proteomes" id="UP000789405"/>
    </source>
</evidence>
<comment type="similarity">
    <text evidence="2">Belongs to the peptidase C19 family.</text>
</comment>
<comment type="caution">
    <text evidence="10">The sequence shown here is derived from an EMBL/GenBank/DDBJ whole genome shotgun (WGS) entry which is preliminary data.</text>
</comment>
<dbReference type="GO" id="GO:0006508">
    <property type="term" value="P:proteolysis"/>
    <property type="evidence" value="ECO:0007669"/>
    <property type="project" value="UniProtKB-KW"/>
</dbReference>
<organism evidence="10 11">
    <name type="scientific">Dentiscutata erythropus</name>
    <dbReference type="NCBI Taxonomy" id="1348616"/>
    <lineage>
        <taxon>Eukaryota</taxon>
        <taxon>Fungi</taxon>
        <taxon>Fungi incertae sedis</taxon>
        <taxon>Mucoromycota</taxon>
        <taxon>Glomeromycotina</taxon>
        <taxon>Glomeromycetes</taxon>
        <taxon>Diversisporales</taxon>
        <taxon>Gigasporaceae</taxon>
        <taxon>Dentiscutata</taxon>
    </lineage>
</organism>
<evidence type="ECO:0000259" key="9">
    <source>
        <dbReference type="Pfam" id="PF14533"/>
    </source>
</evidence>
<dbReference type="Pfam" id="PF12436">
    <property type="entry name" value="USP7_ICP0_bdg"/>
    <property type="match status" value="1"/>
</dbReference>
<keyword evidence="5" id="KW-0833">Ubl conjugation pathway</keyword>
<keyword evidence="11" id="KW-1185">Reference proteome</keyword>
<evidence type="ECO:0000256" key="3">
    <source>
        <dbReference type="ARBA" id="ARBA00012759"/>
    </source>
</evidence>
<evidence type="ECO:0000256" key="6">
    <source>
        <dbReference type="ARBA" id="ARBA00022801"/>
    </source>
</evidence>
<evidence type="ECO:0000256" key="5">
    <source>
        <dbReference type="ARBA" id="ARBA00022786"/>
    </source>
</evidence>
<reference evidence="10" key="1">
    <citation type="submission" date="2021-06" db="EMBL/GenBank/DDBJ databases">
        <authorList>
            <person name="Kallberg Y."/>
            <person name="Tangrot J."/>
            <person name="Rosling A."/>
        </authorList>
    </citation>
    <scope>NUCLEOTIDE SEQUENCE</scope>
    <source>
        <strain evidence="10">MA453B</strain>
    </source>
</reference>
<dbReference type="EMBL" id="CAJVPY010002053">
    <property type="protein sequence ID" value="CAG8546805.1"/>
    <property type="molecule type" value="Genomic_DNA"/>
</dbReference>
<dbReference type="InterPro" id="IPR029346">
    <property type="entry name" value="USP_C"/>
</dbReference>
<protein>
    <recommendedName>
        <fullName evidence="3">ubiquitinyl hydrolase 1</fullName>
        <ecNumber evidence="3">3.4.19.12</ecNumber>
    </recommendedName>
</protein>
<evidence type="ECO:0000256" key="1">
    <source>
        <dbReference type="ARBA" id="ARBA00000707"/>
    </source>
</evidence>
<dbReference type="AlphaFoldDB" id="A0A9N9AY32"/>
<evidence type="ECO:0000256" key="4">
    <source>
        <dbReference type="ARBA" id="ARBA00022670"/>
    </source>
</evidence>
<name>A0A9N9AY32_9GLOM</name>
<gene>
    <name evidence="10" type="ORF">DERYTH_LOCUS5072</name>
</gene>
<keyword evidence="4" id="KW-0645">Protease</keyword>
<dbReference type="OrthoDB" id="289038at2759"/>
<evidence type="ECO:0000313" key="10">
    <source>
        <dbReference type="EMBL" id="CAG8546805.1"/>
    </source>
</evidence>
<accession>A0A9N9AY32</accession>
<dbReference type="Gene3D" id="3.10.20.90">
    <property type="entry name" value="Phosphatidylinositol 3-kinase Catalytic Subunit, Chain A, domain 1"/>
    <property type="match status" value="1"/>
</dbReference>
<dbReference type="EC" id="3.4.19.12" evidence="3"/>
<keyword evidence="6" id="KW-0378">Hydrolase</keyword>
<feature type="domain" description="Ubiquitin carboxyl-terminal hydrolase C-terminal" evidence="9">
    <location>
        <begin position="79"/>
        <end position="280"/>
    </location>
</feature>
<keyword evidence="7" id="KW-0788">Thiol protease</keyword>